<dbReference type="GO" id="GO:0006826">
    <property type="term" value="P:iron ion transport"/>
    <property type="evidence" value="ECO:0007669"/>
    <property type="project" value="TreeGrafter"/>
</dbReference>
<dbReference type="SUPFAM" id="SSF52343">
    <property type="entry name" value="Ferredoxin reductase-like, C-terminal NADP-linked domain"/>
    <property type="match status" value="1"/>
</dbReference>
<evidence type="ECO:0000259" key="14">
    <source>
        <dbReference type="PROSITE" id="PS51384"/>
    </source>
</evidence>
<dbReference type="CDD" id="cd06186">
    <property type="entry name" value="NOX_Duox_like_FAD_NADP"/>
    <property type="match status" value="1"/>
</dbReference>
<feature type="transmembrane region" description="Helical" evidence="13">
    <location>
        <begin position="420"/>
        <end position="437"/>
    </location>
</feature>
<evidence type="ECO:0000256" key="7">
    <source>
        <dbReference type="ARBA" id="ARBA00022982"/>
    </source>
</evidence>
<dbReference type="OMA" id="PWLDQPV"/>
<dbReference type="eggNOG" id="KOG0039">
    <property type="taxonomic scope" value="Eukaryota"/>
</dbReference>
<keyword evidence="8 13" id="KW-1133">Transmembrane helix</keyword>
<dbReference type="PROSITE" id="PS51384">
    <property type="entry name" value="FAD_FR"/>
    <property type="match status" value="1"/>
</dbReference>
<dbReference type="InterPro" id="IPR013130">
    <property type="entry name" value="Fe3_Rdtase_TM_dom"/>
</dbReference>
<comment type="catalytic activity">
    <reaction evidence="12">
        <text>2 a Fe(II)-siderophore + NADP(+) + H(+) = 2 a Fe(III)-siderophore + NADPH</text>
        <dbReference type="Rhea" id="RHEA:28795"/>
        <dbReference type="Rhea" id="RHEA-COMP:11342"/>
        <dbReference type="Rhea" id="RHEA-COMP:11344"/>
        <dbReference type="ChEBI" id="CHEBI:15378"/>
        <dbReference type="ChEBI" id="CHEBI:29033"/>
        <dbReference type="ChEBI" id="CHEBI:29034"/>
        <dbReference type="ChEBI" id="CHEBI:57783"/>
        <dbReference type="ChEBI" id="CHEBI:58349"/>
        <dbReference type="EC" id="1.16.1.9"/>
    </reaction>
</comment>
<dbReference type="Pfam" id="PF08022">
    <property type="entry name" value="FAD_binding_8"/>
    <property type="match status" value="1"/>
</dbReference>
<dbReference type="GO" id="GO:0052851">
    <property type="term" value="F:ferric-chelate reductase (NADPH) activity"/>
    <property type="evidence" value="ECO:0007669"/>
    <property type="project" value="UniProtKB-EC"/>
</dbReference>
<dbReference type="OrthoDB" id="17725at2759"/>
<gene>
    <name evidence="15" type="ORF">PIIN_09390</name>
</gene>
<sequence>MTGIIRRMHTGGTIVNGHYVPTMDEMMAYQAARGARWEDSVTYGYGTVWFCLAILAIFFIARWLEMITSWTRVNQTPHIVPEKLVALLRVCSYPRLPYSIARIVNVVWTIGPLGPNIMLFIALLFTSLYCWVARHYYSTPFYGSPPLALRSEWIATALIPFVFVLGAKRNLISWVVGVSHEKLQVFHQGVAFLIVYMSLVHTISMVVQACSERPFRDAYVSDYVWWSGFAALGALLWLWLGSLPVLRHRLYEGAYLLHIAAAIMFIGFLYYHGFSLLDTDLYMKITLGLFGFGFLAHFVYMVITNVLFKHRAQLSLQNGFVRVTIPTNLNWRPGMHIFVRFLHIRPFESHPFTISSLPGADAKDGSKNNELVFLVKIESGFTHSLGDCAAQEAPTRQFPVILDGPYGESGANTLRSYDSVLLLAGGMGLTFITPILSDLARSMKQKTGICKTVDVVLSAKHRDVVRACEAQLLGAQSVIRAAGGTIEFYVHITGDSTGEEGRVESRESEKEVALDDGSLGQIIIGRPDIAGLVSSRAMTWNGYTAVAVCGPLSFLTSASNAVARAQWDILRGRATCKEMFLRSETFGW</sequence>
<dbReference type="Proteomes" id="UP000007148">
    <property type="component" value="Unassembled WGS sequence"/>
</dbReference>
<feature type="transmembrane region" description="Helical" evidence="13">
    <location>
        <begin position="285"/>
        <end position="308"/>
    </location>
</feature>
<dbReference type="PANTHER" id="PTHR32361:SF23">
    <property type="entry name" value="FERRIC-CHELATE REDUCTASE"/>
    <property type="match status" value="1"/>
</dbReference>
<dbReference type="InParanoid" id="G4TVR4"/>
<dbReference type="InterPro" id="IPR017927">
    <property type="entry name" value="FAD-bd_FR_type"/>
</dbReference>
<feature type="transmembrane region" description="Helical" evidence="13">
    <location>
        <begin position="117"/>
        <end position="137"/>
    </location>
</feature>
<dbReference type="Gene3D" id="3.40.50.80">
    <property type="entry name" value="Nucleotide-binding domain of ferredoxin-NADP reductase (FNR) module"/>
    <property type="match status" value="1"/>
</dbReference>
<comment type="similarity">
    <text evidence="2">Belongs to the ferric reductase (FRE) family.</text>
</comment>
<dbReference type="SFLD" id="SFLDG01168">
    <property type="entry name" value="Ferric_reductase_subgroup_(FRE"/>
    <property type="match status" value="1"/>
</dbReference>
<evidence type="ECO:0000256" key="12">
    <source>
        <dbReference type="ARBA" id="ARBA00048483"/>
    </source>
</evidence>
<dbReference type="InterPro" id="IPR039261">
    <property type="entry name" value="FNR_nucleotide-bd"/>
</dbReference>
<dbReference type="InterPro" id="IPR051410">
    <property type="entry name" value="Ferric/Cupric_Reductase"/>
</dbReference>
<dbReference type="PANTHER" id="PTHR32361">
    <property type="entry name" value="FERRIC/CUPRIC REDUCTASE TRANSMEMBRANE COMPONENT"/>
    <property type="match status" value="1"/>
</dbReference>
<dbReference type="HOGENOM" id="CLU_010365_7_2_1"/>
<evidence type="ECO:0000256" key="11">
    <source>
        <dbReference type="ARBA" id="ARBA00023136"/>
    </source>
</evidence>
<evidence type="ECO:0000256" key="4">
    <source>
        <dbReference type="ARBA" id="ARBA00022448"/>
    </source>
</evidence>
<evidence type="ECO:0000256" key="3">
    <source>
        <dbReference type="ARBA" id="ARBA00012668"/>
    </source>
</evidence>
<accession>G4TVR4</accession>
<evidence type="ECO:0000256" key="8">
    <source>
        <dbReference type="ARBA" id="ARBA00022989"/>
    </source>
</evidence>
<evidence type="ECO:0000256" key="13">
    <source>
        <dbReference type="SAM" id="Phobius"/>
    </source>
</evidence>
<evidence type="ECO:0000256" key="1">
    <source>
        <dbReference type="ARBA" id="ARBA00004651"/>
    </source>
</evidence>
<evidence type="ECO:0000256" key="2">
    <source>
        <dbReference type="ARBA" id="ARBA00006278"/>
    </source>
</evidence>
<dbReference type="EC" id="1.16.1.9" evidence="3"/>
<feature type="transmembrane region" description="Helical" evidence="13">
    <location>
        <begin position="190"/>
        <end position="211"/>
    </location>
</feature>
<keyword evidence="5" id="KW-1003">Cell membrane</keyword>
<feature type="transmembrane region" description="Helical" evidence="13">
    <location>
        <begin position="43"/>
        <end position="64"/>
    </location>
</feature>
<feature type="transmembrane region" description="Helical" evidence="13">
    <location>
        <begin position="223"/>
        <end position="241"/>
    </location>
</feature>
<evidence type="ECO:0000256" key="10">
    <source>
        <dbReference type="ARBA" id="ARBA00023065"/>
    </source>
</evidence>
<name>G4TVR4_SERID</name>
<dbReference type="GO" id="GO:0015677">
    <property type="term" value="P:copper ion import"/>
    <property type="evidence" value="ECO:0007669"/>
    <property type="project" value="TreeGrafter"/>
</dbReference>
<keyword evidence="7" id="KW-0249">Electron transport</keyword>
<keyword evidence="9" id="KW-0560">Oxidoreductase</keyword>
<keyword evidence="4" id="KW-0813">Transport</keyword>
<feature type="transmembrane region" description="Helical" evidence="13">
    <location>
        <begin position="253"/>
        <end position="273"/>
    </location>
</feature>
<dbReference type="InterPro" id="IPR013121">
    <property type="entry name" value="Fe_red_NAD-bd_6"/>
</dbReference>
<dbReference type="Pfam" id="PF01794">
    <property type="entry name" value="Ferric_reduct"/>
    <property type="match status" value="1"/>
</dbReference>
<dbReference type="GO" id="GO:0005886">
    <property type="term" value="C:plasma membrane"/>
    <property type="evidence" value="ECO:0007669"/>
    <property type="project" value="UniProtKB-SubCell"/>
</dbReference>
<dbReference type="InterPro" id="IPR013112">
    <property type="entry name" value="FAD-bd_8"/>
</dbReference>
<evidence type="ECO:0000256" key="5">
    <source>
        <dbReference type="ARBA" id="ARBA00022475"/>
    </source>
</evidence>
<reference evidence="15 16" key="1">
    <citation type="journal article" date="2011" name="PLoS Pathog.">
        <title>Endophytic Life Strategies Decoded by Genome and Transcriptome Analyses of the Mutualistic Root Symbiont Piriformospora indica.</title>
        <authorList>
            <person name="Zuccaro A."/>
            <person name="Lahrmann U."/>
            <person name="Guldener U."/>
            <person name="Langen G."/>
            <person name="Pfiffi S."/>
            <person name="Biedenkopf D."/>
            <person name="Wong P."/>
            <person name="Samans B."/>
            <person name="Grimm C."/>
            <person name="Basiewicz M."/>
            <person name="Murat C."/>
            <person name="Martin F."/>
            <person name="Kogel K.H."/>
        </authorList>
    </citation>
    <scope>NUCLEOTIDE SEQUENCE [LARGE SCALE GENOMIC DNA]</scope>
    <source>
        <strain evidence="15 16">DSM 11827</strain>
    </source>
</reference>
<protein>
    <recommendedName>
        <fullName evidence="3">ferric-chelate reductase (NADPH)</fullName>
        <ecNumber evidence="3">1.16.1.9</ecNumber>
    </recommendedName>
</protein>
<dbReference type="Pfam" id="PF08030">
    <property type="entry name" value="NAD_binding_6"/>
    <property type="match status" value="1"/>
</dbReference>
<evidence type="ECO:0000256" key="9">
    <source>
        <dbReference type="ARBA" id="ARBA00023002"/>
    </source>
</evidence>
<feature type="domain" description="FAD-binding FR-type" evidence="14">
    <location>
        <begin position="301"/>
        <end position="412"/>
    </location>
</feature>
<dbReference type="EMBL" id="CAFZ01000445">
    <property type="protein sequence ID" value="CCA75407.1"/>
    <property type="molecule type" value="Genomic_DNA"/>
</dbReference>
<dbReference type="InterPro" id="IPR017938">
    <property type="entry name" value="Riboflavin_synthase-like_b-brl"/>
</dbReference>
<evidence type="ECO:0000313" key="15">
    <source>
        <dbReference type="EMBL" id="CCA75407.1"/>
    </source>
</evidence>
<comment type="caution">
    <text evidence="15">The sequence shown here is derived from an EMBL/GenBank/DDBJ whole genome shotgun (WGS) entry which is preliminary data.</text>
</comment>
<proteinExistence type="inferred from homology"/>
<dbReference type="SUPFAM" id="SSF63380">
    <property type="entry name" value="Riboflavin synthase domain-like"/>
    <property type="match status" value="1"/>
</dbReference>
<keyword evidence="11 13" id="KW-0472">Membrane</keyword>
<dbReference type="STRING" id="1109443.G4TVR4"/>
<dbReference type="GO" id="GO:0006879">
    <property type="term" value="P:intracellular iron ion homeostasis"/>
    <property type="evidence" value="ECO:0007669"/>
    <property type="project" value="TreeGrafter"/>
</dbReference>
<keyword evidence="10" id="KW-0406">Ion transport</keyword>
<organism evidence="15 16">
    <name type="scientific">Serendipita indica (strain DSM 11827)</name>
    <name type="common">Root endophyte fungus</name>
    <name type="synonym">Piriformospora indica</name>
    <dbReference type="NCBI Taxonomy" id="1109443"/>
    <lineage>
        <taxon>Eukaryota</taxon>
        <taxon>Fungi</taxon>
        <taxon>Dikarya</taxon>
        <taxon>Basidiomycota</taxon>
        <taxon>Agaricomycotina</taxon>
        <taxon>Agaricomycetes</taxon>
        <taxon>Sebacinales</taxon>
        <taxon>Serendipitaceae</taxon>
        <taxon>Serendipita</taxon>
    </lineage>
</organism>
<evidence type="ECO:0000313" key="16">
    <source>
        <dbReference type="Proteomes" id="UP000007148"/>
    </source>
</evidence>
<dbReference type="SFLD" id="SFLDS00052">
    <property type="entry name" value="Ferric_Reductase_Domain"/>
    <property type="match status" value="1"/>
</dbReference>
<comment type="subcellular location">
    <subcellularLocation>
        <location evidence="1">Cell membrane</location>
        <topology evidence="1">Multi-pass membrane protein</topology>
    </subcellularLocation>
</comment>
<keyword evidence="16" id="KW-1185">Reference proteome</keyword>
<evidence type="ECO:0000256" key="6">
    <source>
        <dbReference type="ARBA" id="ARBA00022692"/>
    </source>
</evidence>
<dbReference type="AlphaFoldDB" id="G4TVR4"/>
<keyword evidence="6 13" id="KW-0812">Transmembrane</keyword>